<protein>
    <recommendedName>
        <fullName evidence="11">Cytochrome b</fullName>
    </recommendedName>
</protein>
<keyword evidence="6" id="KW-0479">Metal-binding</keyword>
<keyword evidence="4 11" id="KW-0349">Heme</keyword>
<proteinExistence type="inferred from homology"/>
<reference evidence="15 16" key="1">
    <citation type="submission" date="2016-05" db="EMBL/GenBank/DDBJ databases">
        <title>Genome sequencing of Acetobacter pasteurianus strain SRCM100623.</title>
        <authorList>
            <person name="Song Y.R."/>
        </authorList>
    </citation>
    <scope>NUCLEOTIDE SEQUENCE [LARGE SCALE GENOMIC DNA]</scope>
    <source>
        <strain evidence="15 16">SRCM100623</strain>
    </source>
</reference>
<evidence type="ECO:0000256" key="2">
    <source>
        <dbReference type="ARBA" id="ARBA00011649"/>
    </source>
</evidence>
<dbReference type="PANTHER" id="PTHR19271:SF16">
    <property type="entry name" value="CYTOCHROME B"/>
    <property type="match status" value="1"/>
</dbReference>
<evidence type="ECO:0000313" key="15">
    <source>
        <dbReference type="EMBL" id="OAZ72712.1"/>
    </source>
</evidence>
<organism evidence="15 16">
    <name type="scientific">Acetobacter pasteurianus</name>
    <name type="common">Acetobacter turbidans</name>
    <dbReference type="NCBI Taxonomy" id="438"/>
    <lineage>
        <taxon>Bacteria</taxon>
        <taxon>Pseudomonadati</taxon>
        <taxon>Pseudomonadota</taxon>
        <taxon>Alphaproteobacteria</taxon>
        <taxon>Acetobacterales</taxon>
        <taxon>Acetobacteraceae</taxon>
        <taxon>Acetobacter</taxon>
    </lineage>
</organism>
<evidence type="ECO:0000256" key="6">
    <source>
        <dbReference type="ARBA" id="ARBA00022723"/>
    </source>
</evidence>
<feature type="transmembrane region" description="Helical" evidence="12">
    <location>
        <begin position="347"/>
        <end position="370"/>
    </location>
</feature>
<evidence type="ECO:0000259" key="14">
    <source>
        <dbReference type="PROSITE" id="PS51003"/>
    </source>
</evidence>
<dbReference type="EMBL" id="LYUD01000099">
    <property type="protein sequence ID" value="OAZ72712.1"/>
    <property type="molecule type" value="Genomic_DNA"/>
</dbReference>
<dbReference type="SUPFAM" id="SSF81648">
    <property type="entry name" value="a domain/subunit of cytochrome bc1 complex (Ubiquinol-cytochrome c reductase)"/>
    <property type="match status" value="1"/>
</dbReference>
<evidence type="ECO:0000313" key="16">
    <source>
        <dbReference type="Proteomes" id="UP000093796"/>
    </source>
</evidence>
<keyword evidence="9" id="KW-0408">Iron</keyword>
<comment type="similarity">
    <text evidence="11">Belongs to the cytochrome b family.</text>
</comment>
<dbReference type="Proteomes" id="UP000093796">
    <property type="component" value="Unassembled WGS sequence"/>
</dbReference>
<comment type="caution">
    <text evidence="15">The sequence shown here is derived from an EMBL/GenBank/DDBJ whole genome shotgun (WGS) entry which is preliminary data.</text>
</comment>
<feature type="transmembrane region" description="Helical" evidence="12">
    <location>
        <begin position="102"/>
        <end position="120"/>
    </location>
</feature>
<evidence type="ECO:0000259" key="13">
    <source>
        <dbReference type="PROSITE" id="PS51002"/>
    </source>
</evidence>
<name>A0A1A0DDI3_ACEPA</name>
<evidence type="ECO:0000256" key="11">
    <source>
        <dbReference type="RuleBase" id="RU003385"/>
    </source>
</evidence>
<comment type="cofactor">
    <cofactor evidence="11">
        <name>heme b</name>
        <dbReference type="ChEBI" id="CHEBI:60344"/>
    </cofactor>
    <text evidence="11">Binds 2 heme groups non-covalently.</text>
</comment>
<dbReference type="InterPro" id="IPR005798">
    <property type="entry name" value="Cyt_b/b6_C"/>
</dbReference>
<evidence type="ECO:0000256" key="7">
    <source>
        <dbReference type="ARBA" id="ARBA00022982"/>
    </source>
</evidence>
<feature type="transmembrane region" description="Helical" evidence="12">
    <location>
        <begin position="54"/>
        <end position="81"/>
    </location>
</feature>
<dbReference type="RefSeq" id="WP_003628303.1">
    <property type="nucleotide sequence ID" value="NZ_LYUD01000099.1"/>
</dbReference>
<dbReference type="PANTHER" id="PTHR19271">
    <property type="entry name" value="CYTOCHROME B"/>
    <property type="match status" value="1"/>
</dbReference>
<evidence type="ECO:0000256" key="1">
    <source>
        <dbReference type="ARBA" id="ARBA00004141"/>
    </source>
</evidence>
<keyword evidence="11" id="KW-0679">Respiratory chain</keyword>
<dbReference type="GO" id="GO:0016491">
    <property type="term" value="F:oxidoreductase activity"/>
    <property type="evidence" value="ECO:0007669"/>
    <property type="project" value="InterPro"/>
</dbReference>
<keyword evidence="8 12" id="KW-1133">Transmembrane helix</keyword>
<evidence type="ECO:0000256" key="8">
    <source>
        <dbReference type="ARBA" id="ARBA00022989"/>
    </source>
</evidence>
<dbReference type="Gene3D" id="1.20.810.10">
    <property type="entry name" value="Cytochrome Bc1 Complex, Chain C"/>
    <property type="match status" value="1"/>
</dbReference>
<feature type="transmembrane region" description="Helical" evidence="12">
    <location>
        <begin position="248"/>
        <end position="276"/>
    </location>
</feature>
<feature type="transmembrane region" description="Helical" evidence="12">
    <location>
        <begin position="207"/>
        <end position="227"/>
    </location>
</feature>
<dbReference type="GO" id="GO:0009055">
    <property type="term" value="F:electron transfer activity"/>
    <property type="evidence" value="ECO:0007669"/>
    <property type="project" value="InterPro"/>
</dbReference>
<feature type="transmembrane region" description="Helical" evidence="12">
    <location>
        <begin position="316"/>
        <end position="335"/>
    </location>
</feature>
<evidence type="ECO:0000256" key="4">
    <source>
        <dbReference type="ARBA" id="ARBA00022617"/>
    </source>
</evidence>
<evidence type="ECO:0000256" key="3">
    <source>
        <dbReference type="ARBA" id="ARBA00022448"/>
    </source>
</evidence>
<evidence type="ECO:0000256" key="9">
    <source>
        <dbReference type="ARBA" id="ARBA00023004"/>
    </source>
</evidence>
<dbReference type="GO" id="GO:0016020">
    <property type="term" value="C:membrane"/>
    <property type="evidence" value="ECO:0007669"/>
    <property type="project" value="UniProtKB-SubCell"/>
</dbReference>
<feature type="transmembrane region" description="Helical" evidence="12">
    <location>
        <begin position="140"/>
        <end position="160"/>
    </location>
</feature>
<dbReference type="eggNOG" id="COG1290">
    <property type="taxonomic scope" value="Bacteria"/>
</dbReference>
<evidence type="ECO:0000256" key="12">
    <source>
        <dbReference type="SAM" id="Phobius"/>
    </source>
</evidence>
<dbReference type="AlphaFoldDB" id="A0A1A0DDI3"/>
<dbReference type="Pfam" id="PF00033">
    <property type="entry name" value="Cytochrome_B"/>
    <property type="match status" value="1"/>
</dbReference>
<keyword evidence="10 12" id="KW-0472">Membrane</keyword>
<comment type="function">
    <text evidence="11">Component of the ubiquinol-cytochrome c reductase complex (complex III or cytochrome b-c1 complex), which is a respiratory chain that generates an electrochemical potential coupled to ATP synthesis.</text>
</comment>
<keyword evidence="3 11" id="KW-0813">Transport</keyword>
<dbReference type="GO" id="GO:0046872">
    <property type="term" value="F:metal ion binding"/>
    <property type="evidence" value="ECO:0007669"/>
    <property type="project" value="UniProtKB-KW"/>
</dbReference>
<gene>
    <name evidence="15" type="ORF">SRCM100623_01254</name>
</gene>
<dbReference type="PROSITE" id="PS51003">
    <property type="entry name" value="CYTB_CTER"/>
    <property type="match status" value="1"/>
</dbReference>
<dbReference type="InterPro" id="IPR016174">
    <property type="entry name" value="Di-haem_cyt_TM"/>
</dbReference>
<accession>A0A1A0DDI3</accession>
<dbReference type="Pfam" id="PF00032">
    <property type="entry name" value="Cytochrom_B_C"/>
    <property type="match status" value="1"/>
</dbReference>
<evidence type="ECO:0000256" key="10">
    <source>
        <dbReference type="ARBA" id="ARBA00023136"/>
    </source>
</evidence>
<sequence length="407" mass="44359">MYPISGVRGEKGKMAATPARHTEQAEKEAHSFLQQAGAYARHYGRLPLPADLNWWWTIGAMLVAVLVLMLLSGLTLTLAYTPDASLAFGSVEAIERRMPSGWLLRAMHMTGASFFMAALYAHLLRGLYYRTYLPPRRSVWLSGCGLLVLVMVTAFAGYVLPWGQMSYWGADVAAKAVGAVPFVGQGLEQVFLGGESPGTPTLHRMLTLHFLLAFVIIGLVLVHVAVVHAKGSSSPSVQPEIRRKYLPFYPYFTTRDILAVLVMSLGFVAVMCFWPGLITEPANYRPANPLHTPADIEPEWYFLPFYGMLQVVPSKFWGLLVSGGAVAVLFAVPWLDKGRRIANSGLARLADAGALLACVGAAVTAAAAGVHHAQGGWLLAGQAACLVYYLYFLVFLPLRTRFEGKEA</sequence>
<feature type="transmembrane region" description="Helical" evidence="12">
    <location>
        <begin position="376"/>
        <end position="398"/>
    </location>
</feature>
<dbReference type="InterPro" id="IPR036150">
    <property type="entry name" value="Cyt_b/b6_C_sf"/>
</dbReference>
<keyword evidence="5 11" id="KW-0812">Transmembrane</keyword>
<feature type="domain" description="Cytochrome b/b6 C-terminal region profile" evidence="14">
    <location>
        <begin position="238"/>
        <end position="407"/>
    </location>
</feature>
<feature type="domain" description="Cytochrome b/b6 N-terminal region profile" evidence="13">
    <location>
        <begin position="21"/>
        <end position="236"/>
    </location>
</feature>
<dbReference type="SUPFAM" id="SSF81342">
    <property type="entry name" value="Transmembrane di-heme cytochromes"/>
    <property type="match status" value="1"/>
</dbReference>
<dbReference type="InterPro" id="IPR027387">
    <property type="entry name" value="Cytb/b6-like_sf"/>
</dbReference>
<evidence type="ECO:0000256" key="5">
    <source>
        <dbReference type="ARBA" id="ARBA00022692"/>
    </source>
</evidence>
<dbReference type="InterPro" id="IPR005797">
    <property type="entry name" value="Cyt_b/b6_N"/>
</dbReference>
<keyword evidence="7 11" id="KW-0249">Electron transport</keyword>
<comment type="subunit">
    <text evidence="2 11">The main subunits of complex b-c1 are: cytochrome b, cytochrome c1 and the Rieske protein.</text>
</comment>
<dbReference type="OrthoDB" id="9804503at2"/>
<dbReference type="GO" id="GO:0022904">
    <property type="term" value="P:respiratory electron transport chain"/>
    <property type="evidence" value="ECO:0007669"/>
    <property type="project" value="InterPro"/>
</dbReference>
<dbReference type="PATRIC" id="fig|438.15.peg.1427"/>
<comment type="subcellular location">
    <subcellularLocation>
        <location evidence="1">Membrane</location>
        <topology evidence="1">Multi-pass membrane protein</topology>
    </subcellularLocation>
</comment>
<dbReference type="PROSITE" id="PS51002">
    <property type="entry name" value="CYTB_NTER"/>
    <property type="match status" value="1"/>
</dbReference>